<name>A0A915JST6_ROMCU</name>
<evidence type="ECO:0000313" key="2">
    <source>
        <dbReference type="WBParaSite" id="nRc.2.0.1.t28907-RA"/>
    </source>
</evidence>
<accession>A0A915JST6</accession>
<reference evidence="2" key="1">
    <citation type="submission" date="2022-11" db="UniProtKB">
        <authorList>
            <consortium name="WormBaseParasite"/>
        </authorList>
    </citation>
    <scope>IDENTIFICATION</scope>
</reference>
<evidence type="ECO:0000313" key="1">
    <source>
        <dbReference type="Proteomes" id="UP000887565"/>
    </source>
</evidence>
<protein>
    <submittedName>
        <fullName evidence="2">Uncharacterized protein</fullName>
    </submittedName>
</protein>
<organism evidence="1 2">
    <name type="scientific">Romanomermis culicivorax</name>
    <name type="common">Nematode worm</name>
    <dbReference type="NCBI Taxonomy" id="13658"/>
    <lineage>
        <taxon>Eukaryota</taxon>
        <taxon>Metazoa</taxon>
        <taxon>Ecdysozoa</taxon>
        <taxon>Nematoda</taxon>
        <taxon>Enoplea</taxon>
        <taxon>Dorylaimia</taxon>
        <taxon>Mermithida</taxon>
        <taxon>Mermithoidea</taxon>
        <taxon>Mermithidae</taxon>
        <taxon>Romanomermis</taxon>
    </lineage>
</organism>
<dbReference type="Proteomes" id="UP000887565">
    <property type="component" value="Unplaced"/>
</dbReference>
<dbReference type="WBParaSite" id="nRc.2.0.1.t28907-RA">
    <property type="protein sequence ID" value="nRc.2.0.1.t28907-RA"/>
    <property type="gene ID" value="nRc.2.0.1.g28907"/>
</dbReference>
<sequence>MIDGLTDGCPANLQLIHNVELFKKNPLYAQNSESRKNNETGRYQLFRNIMESFINMQILNQEEVRGMWKTLAVILILICYQHERMADNEIPLLEYSKKRLCILNRLIQASFIVQYKNVSRLMAVFSCDSLITQIKLKFKVSRLNLLFFFQRLIGRLLEKINDYLRRTISGCRRKKILTADDDDKHRCSIMNERFVDIFSLSSREKPDFYPFVQALRKIYEEKIKMDLEEYFVEGIENIDK</sequence>
<proteinExistence type="predicted"/>
<dbReference type="AlphaFoldDB" id="A0A915JST6"/>
<keyword evidence="1" id="KW-1185">Reference proteome</keyword>